<name>A0A0W0UKX8_9GAMM</name>
<dbReference type="AlphaFoldDB" id="A0A0W0UKX8"/>
<dbReference type="PATRIC" id="fig|455.5.peg.2894"/>
<proteinExistence type="predicted"/>
<reference evidence="2 4" key="2">
    <citation type="submission" date="2016-05" db="EMBL/GenBank/DDBJ databases">
        <authorList>
            <person name="Prochazka B."/>
            <person name="Indra A."/>
            <person name="Hasenberger P."/>
            <person name="Blaschitz M."/>
            <person name="Wagner L."/>
            <person name="Wewalka G."/>
            <person name="Sorschag S."/>
            <person name="Schmid D."/>
            <person name="Ruppitsch W."/>
        </authorList>
    </citation>
    <scope>NUCLEOTIDE SEQUENCE [LARGE SCALE GENOMIC DNA]</scope>
    <source>
        <strain evidence="2 4">974010_12</strain>
    </source>
</reference>
<dbReference type="RefSeq" id="WP_058450569.1">
    <property type="nucleotide sequence ID" value="NZ_CAAAJF010000001.1"/>
</dbReference>
<evidence type="ECO:0000313" key="1">
    <source>
        <dbReference type="EMBL" id="KTD08560.1"/>
    </source>
</evidence>
<organism evidence="1 3">
    <name type="scientific">Legionella jamestowniensis</name>
    <dbReference type="NCBI Taxonomy" id="455"/>
    <lineage>
        <taxon>Bacteria</taxon>
        <taxon>Pseudomonadati</taxon>
        <taxon>Pseudomonadota</taxon>
        <taxon>Gammaproteobacteria</taxon>
        <taxon>Legionellales</taxon>
        <taxon>Legionellaceae</taxon>
        <taxon>Legionella</taxon>
    </lineage>
</organism>
<dbReference type="OrthoDB" id="5609210at2"/>
<evidence type="ECO:0000313" key="2">
    <source>
        <dbReference type="EMBL" id="OCH96988.1"/>
    </source>
</evidence>
<dbReference type="EMBL" id="LYOZ01000052">
    <property type="protein sequence ID" value="OCH96988.1"/>
    <property type="molecule type" value="Genomic_DNA"/>
</dbReference>
<comment type="caution">
    <text evidence="1">The sequence shown here is derived from an EMBL/GenBank/DDBJ whole genome shotgun (WGS) entry which is preliminary data.</text>
</comment>
<evidence type="ECO:0000313" key="4">
    <source>
        <dbReference type="Proteomes" id="UP000093336"/>
    </source>
</evidence>
<dbReference type="STRING" id="455.Ljam_2755"/>
<accession>A0A0W0UKX8</accession>
<evidence type="ECO:0000313" key="3">
    <source>
        <dbReference type="Proteomes" id="UP000054715"/>
    </source>
</evidence>
<keyword evidence="4" id="KW-1185">Reference proteome</keyword>
<sequence length="96" mass="11325">MSETIDDLTIAYSENGVETVKELDKHVLSKGAWTTILFRYQDWDNAKQDFGPVKYSIRRYQKKNNQYWMKSKFNISSDDQARKIIEVLSGWINAEK</sequence>
<dbReference type="Proteomes" id="UP000054715">
    <property type="component" value="Unassembled WGS sequence"/>
</dbReference>
<gene>
    <name evidence="2" type="ORF">A8135_04975</name>
    <name evidence="1" type="ORF">Ljam_2755</name>
</gene>
<dbReference type="Proteomes" id="UP000093336">
    <property type="component" value="Unassembled WGS sequence"/>
</dbReference>
<dbReference type="EMBL" id="LNYG01000013">
    <property type="protein sequence ID" value="KTD08560.1"/>
    <property type="molecule type" value="Genomic_DNA"/>
</dbReference>
<reference evidence="1 3" key="1">
    <citation type="submission" date="2015-11" db="EMBL/GenBank/DDBJ databases">
        <title>Genomic analysis of 38 Legionella species identifies large and diverse effector repertoires.</title>
        <authorList>
            <person name="Burstein D."/>
            <person name="Amaro F."/>
            <person name="Zusman T."/>
            <person name="Lifshitz Z."/>
            <person name="Cohen O."/>
            <person name="Gilbert J.A."/>
            <person name="Pupko T."/>
            <person name="Shuman H.A."/>
            <person name="Segal G."/>
        </authorList>
    </citation>
    <scope>NUCLEOTIDE SEQUENCE [LARGE SCALE GENOMIC DNA]</scope>
    <source>
        <strain evidence="1 3">JA-26-G1-E2</strain>
    </source>
</reference>
<protein>
    <submittedName>
        <fullName evidence="1">Uncharacterized protein</fullName>
    </submittedName>
</protein>